<keyword evidence="7" id="KW-0472">Membrane</keyword>
<evidence type="ECO:0000256" key="3">
    <source>
        <dbReference type="ARBA" id="ARBA00022729"/>
    </source>
</evidence>
<protein>
    <recommendedName>
        <fullName evidence="9">Cadherin domain-containing protein</fullName>
    </recommendedName>
</protein>
<dbReference type="PROSITE" id="PS50268">
    <property type="entry name" value="CADHERIN_2"/>
    <property type="match status" value="1"/>
</dbReference>
<name>A0ABV0N5V5_9TELE</name>
<keyword evidence="6" id="KW-1133">Transmembrane helix</keyword>
<evidence type="ECO:0000313" key="10">
    <source>
        <dbReference type="EMBL" id="MEQ2166774.1"/>
    </source>
</evidence>
<keyword evidence="3" id="KW-0732">Signal</keyword>
<keyword evidence="11" id="KW-1185">Reference proteome</keyword>
<evidence type="ECO:0000256" key="2">
    <source>
        <dbReference type="ARBA" id="ARBA00022692"/>
    </source>
</evidence>
<dbReference type="SMART" id="SM00112">
    <property type="entry name" value="CA"/>
    <property type="match status" value="1"/>
</dbReference>
<feature type="non-terminal residue" evidence="10">
    <location>
        <position position="1"/>
    </location>
</feature>
<dbReference type="PRINTS" id="PR00205">
    <property type="entry name" value="CADHERIN"/>
</dbReference>
<evidence type="ECO:0000256" key="6">
    <source>
        <dbReference type="ARBA" id="ARBA00022989"/>
    </source>
</evidence>
<dbReference type="SUPFAM" id="SSF49313">
    <property type="entry name" value="Cadherin-like"/>
    <property type="match status" value="1"/>
</dbReference>
<sequence>FLVVLAISFQKEQISYSLLINPSSLFSIRQDTGEISLTRTLDYESDQRRYLLMVRTSEEPGSLSTATEVQVLITDENDCVPEFLQSIYSVDGVPETVTTATSLLQGETLWTSDFASICFFHKWRRGTIQKTPFFIFV</sequence>
<keyword evidence="4" id="KW-0677">Repeat</keyword>
<dbReference type="Gene3D" id="2.60.40.60">
    <property type="entry name" value="Cadherins"/>
    <property type="match status" value="1"/>
</dbReference>
<keyword evidence="2" id="KW-0812">Transmembrane</keyword>
<organism evidence="10 11">
    <name type="scientific">Goodea atripinnis</name>
    <dbReference type="NCBI Taxonomy" id="208336"/>
    <lineage>
        <taxon>Eukaryota</taxon>
        <taxon>Metazoa</taxon>
        <taxon>Chordata</taxon>
        <taxon>Craniata</taxon>
        <taxon>Vertebrata</taxon>
        <taxon>Euteleostomi</taxon>
        <taxon>Actinopterygii</taxon>
        <taxon>Neopterygii</taxon>
        <taxon>Teleostei</taxon>
        <taxon>Neoteleostei</taxon>
        <taxon>Acanthomorphata</taxon>
        <taxon>Ovalentaria</taxon>
        <taxon>Atherinomorphae</taxon>
        <taxon>Cyprinodontiformes</taxon>
        <taxon>Goodeidae</taxon>
        <taxon>Goodea</taxon>
    </lineage>
</organism>
<comment type="subcellular location">
    <subcellularLocation>
        <location evidence="1">Membrane</location>
        <topology evidence="1">Single-pass membrane protein</topology>
    </subcellularLocation>
</comment>
<gene>
    <name evidence="10" type="ORF">GOODEAATRI_031723</name>
</gene>
<evidence type="ECO:0000256" key="1">
    <source>
        <dbReference type="ARBA" id="ARBA00004167"/>
    </source>
</evidence>
<feature type="domain" description="Cadherin" evidence="9">
    <location>
        <begin position="13"/>
        <end position="83"/>
    </location>
</feature>
<dbReference type="Proteomes" id="UP001476798">
    <property type="component" value="Unassembled WGS sequence"/>
</dbReference>
<dbReference type="PANTHER" id="PTHR24027:SF422">
    <property type="entry name" value="CADHERIN DOMAIN-CONTAINING PROTEIN"/>
    <property type="match status" value="1"/>
</dbReference>
<dbReference type="EMBL" id="JAHRIO010025530">
    <property type="protein sequence ID" value="MEQ2166774.1"/>
    <property type="molecule type" value="Genomic_DNA"/>
</dbReference>
<accession>A0ABV0N5V5</accession>
<reference evidence="10 11" key="1">
    <citation type="submission" date="2021-06" db="EMBL/GenBank/DDBJ databases">
        <authorList>
            <person name="Palmer J.M."/>
        </authorList>
    </citation>
    <scope>NUCLEOTIDE SEQUENCE [LARGE SCALE GENOMIC DNA]</scope>
    <source>
        <strain evidence="10 11">GA_2019</strain>
        <tissue evidence="10">Muscle</tissue>
    </source>
</reference>
<dbReference type="Pfam" id="PF00028">
    <property type="entry name" value="Cadherin"/>
    <property type="match status" value="1"/>
</dbReference>
<keyword evidence="5 8" id="KW-0106">Calcium</keyword>
<dbReference type="InterPro" id="IPR039808">
    <property type="entry name" value="Cadherin"/>
</dbReference>
<evidence type="ECO:0000259" key="9">
    <source>
        <dbReference type="PROSITE" id="PS50268"/>
    </source>
</evidence>
<dbReference type="CDD" id="cd11304">
    <property type="entry name" value="Cadherin_repeat"/>
    <property type="match status" value="1"/>
</dbReference>
<evidence type="ECO:0000313" key="11">
    <source>
        <dbReference type="Proteomes" id="UP001476798"/>
    </source>
</evidence>
<evidence type="ECO:0000256" key="8">
    <source>
        <dbReference type="PROSITE-ProRule" id="PRU00043"/>
    </source>
</evidence>
<dbReference type="InterPro" id="IPR015919">
    <property type="entry name" value="Cadherin-like_sf"/>
</dbReference>
<dbReference type="InterPro" id="IPR002126">
    <property type="entry name" value="Cadherin-like_dom"/>
</dbReference>
<evidence type="ECO:0000256" key="4">
    <source>
        <dbReference type="ARBA" id="ARBA00022737"/>
    </source>
</evidence>
<comment type="caution">
    <text evidence="10">The sequence shown here is derived from an EMBL/GenBank/DDBJ whole genome shotgun (WGS) entry which is preliminary data.</text>
</comment>
<dbReference type="PANTHER" id="PTHR24027">
    <property type="entry name" value="CADHERIN-23"/>
    <property type="match status" value="1"/>
</dbReference>
<evidence type="ECO:0000256" key="5">
    <source>
        <dbReference type="ARBA" id="ARBA00022837"/>
    </source>
</evidence>
<proteinExistence type="predicted"/>
<evidence type="ECO:0000256" key="7">
    <source>
        <dbReference type="ARBA" id="ARBA00023136"/>
    </source>
</evidence>